<evidence type="ECO:0000256" key="4">
    <source>
        <dbReference type="ARBA" id="ARBA00023027"/>
    </source>
</evidence>
<accession>A0A2W5NEJ4</accession>
<evidence type="ECO:0000259" key="7">
    <source>
        <dbReference type="Pfam" id="PF02525"/>
    </source>
</evidence>
<dbReference type="InterPro" id="IPR050104">
    <property type="entry name" value="FMN-dep_NADH:Q_OxRdtase_AzoR1"/>
</dbReference>
<dbReference type="GO" id="GO:0009055">
    <property type="term" value="F:electron transfer activity"/>
    <property type="evidence" value="ECO:0007669"/>
    <property type="project" value="UniProtKB-UniRule"/>
</dbReference>
<evidence type="ECO:0000256" key="3">
    <source>
        <dbReference type="ARBA" id="ARBA00023002"/>
    </source>
</evidence>
<evidence type="ECO:0000256" key="2">
    <source>
        <dbReference type="ARBA" id="ARBA00022643"/>
    </source>
</evidence>
<dbReference type="InterPro" id="IPR003680">
    <property type="entry name" value="Flavodoxin_fold"/>
</dbReference>
<dbReference type="Gene3D" id="3.40.50.360">
    <property type="match status" value="1"/>
</dbReference>
<dbReference type="HAMAP" id="MF_01216">
    <property type="entry name" value="Azoreductase_type1"/>
    <property type="match status" value="1"/>
</dbReference>
<feature type="domain" description="Flavodoxin-like fold" evidence="7">
    <location>
        <begin position="1"/>
        <end position="183"/>
    </location>
</feature>
<dbReference type="EC" id="1.6.5.-" evidence="6"/>
<comment type="cofactor">
    <cofactor evidence="6">
        <name>FMN</name>
        <dbReference type="ChEBI" id="CHEBI:58210"/>
    </cofactor>
    <text evidence="6">Binds 1 FMN per subunit.</text>
</comment>
<dbReference type="PANTHER" id="PTHR43741">
    <property type="entry name" value="FMN-DEPENDENT NADH-AZOREDUCTASE 1"/>
    <property type="match status" value="1"/>
</dbReference>
<feature type="binding site" evidence="6">
    <location>
        <begin position="15"/>
        <end position="17"/>
    </location>
    <ligand>
        <name>FMN</name>
        <dbReference type="ChEBI" id="CHEBI:58210"/>
    </ligand>
</feature>
<organism evidence="8 9">
    <name type="scientific">Novosphingobium pentaromativorans</name>
    <dbReference type="NCBI Taxonomy" id="205844"/>
    <lineage>
        <taxon>Bacteria</taxon>
        <taxon>Pseudomonadati</taxon>
        <taxon>Pseudomonadota</taxon>
        <taxon>Alphaproteobacteria</taxon>
        <taxon>Sphingomonadales</taxon>
        <taxon>Sphingomonadaceae</taxon>
        <taxon>Novosphingobium</taxon>
    </lineage>
</organism>
<proteinExistence type="inferred from homology"/>
<name>A0A2W5NEJ4_9SPHN</name>
<dbReference type="SUPFAM" id="SSF52218">
    <property type="entry name" value="Flavoproteins"/>
    <property type="match status" value="1"/>
</dbReference>
<comment type="catalytic activity">
    <reaction evidence="6">
        <text>2 a quinone + NADH + H(+) = 2 a 1,4-benzosemiquinone + NAD(+)</text>
        <dbReference type="Rhea" id="RHEA:65952"/>
        <dbReference type="ChEBI" id="CHEBI:15378"/>
        <dbReference type="ChEBI" id="CHEBI:57540"/>
        <dbReference type="ChEBI" id="CHEBI:57945"/>
        <dbReference type="ChEBI" id="CHEBI:132124"/>
        <dbReference type="ChEBI" id="CHEBI:134225"/>
    </reaction>
</comment>
<feature type="binding site" evidence="6">
    <location>
        <begin position="79"/>
        <end position="82"/>
    </location>
    <ligand>
        <name>FMN</name>
        <dbReference type="ChEBI" id="CHEBI:58210"/>
    </ligand>
</feature>
<keyword evidence="3 6" id="KW-0560">Oxidoreductase</keyword>
<evidence type="ECO:0000256" key="6">
    <source>
        <dbReference type="HAMAP-Rule" id="MF_01216"/>
    </source>
</evidence>
<dbReference type="EMBL" id="QFPX01000023">
    <property type="protein sequence ID" value="PZQ51911.1"/>
    <property type="molecule type" value="Genomic_DNA"/>
</dbReference>
<feature type="binding site" evidence="6">
    <location>
        <begin position="123"/>
        <end position="126"/>
    </location>
    <ligand>
        <name>FMN</name>
        <dbReference type="ChEBI" id="CHEBI:58210"/>
    </ligand>
</feature>
<dbReference type="GO" id="GO:0016652">
    <property type="term" value="F:oxidoreductase activity, acting on NAD(P)H as acceptor"/>
    <property type="evidence" value="ECO:0007669"/>
    <property type="project" value="UniProtKB-UniRule"/>
</dbReference>
<dbReference type="InterPro" id="IPR023048">
    <property type="entry name" value="NADH:quinone_OxRdtase_FMN_depd"/>
</dbReference>
<reference evidence="8 9" key="1">
    <citation type="submission" date="2017-08" db="EMBL/GenBank/DDBJ databases">
        <title>Infants hospitalized years apart are colonized by the same room-sourced microbial strains.</title>
        <authorList>
            <person name="Brooks B."/>
            <person name="Olm M.R."/>
            <person name="Firek B.A."/>
            <person name="Baker R."/>
            <person name="Thomas B.C."/>
            <person name="Morowitz M.J."/>
            <person name="Banfield J.F."/>
        </authorList>
    </citation>
    <scope>NUCLEOTIDE SEQUENCE [LARGE SCALE GENOMIC DNA]</scope>
    <source>
        <strain evidence="8">S2_005_002_R2_33</strain>
    </source>
</reference>
<evidence type="ECO:0000256" key="5">
    <source>
        <dbReference type="ARBA" id="ARBA00048542"/>
    </source>
</evidence>
<comment type="catalytic activity">
    <reaction evidence="5">
        <text>N,N-dimethyl-1,4-phenylenediamine + anthranilate + 2 NAD(+) = 2-(4-dimethylaminophenyl)diazenylbenzoate + 2 NADH + 2 H(+)</text>
        <dbReference type="Rhea" id="RHEA:55872"/>
        <dbReference type="ChEBI" id="CHEBI:15378"/>
        <dbReference type="ChEBI" id="CHEBI:15783"/>
        <dbReference type="ChEBI" id="CHEBI:16567"/>
        <dbReference type="ChEBI" id="CHEBI:57540"/>
        <dbReference type="ChEBI" id="CHEBI:57945"/>
        <dbReference type="ChEBI" id="CHEBI:71579"/>
        <dbReference type="EC" id="1.7.1.17"/>
    </reaction>
    <physiologicalReaction direction="right-to-left" evidence="5">
        <dbReference type="Rhea" id="RHEA:55874"/>
    </physiologicalReaction>
</comment>
<evidence type="ECO:0000313" key="9">
    <source>
        <dbReference type="Proteomes" id="UP000249082"/>
    </source>
</evidence>
<dbReference type="Proteomes" id="UP000249082">
    <property type="component" value="Unassembled WGS sequence"/>
</dbReference>
<keyword evidence="1 6" id="KW-0285">Flavoprotein</keyword>
<evidence type="ECO:0000313" key="8">
    <source>
        <dbReference type="EMBL" id="PZQ51911.1"/>
    </source>
</evidence>
<comment type="similarity">
    <text evidence="6">Belongs to the azoreductase type 1 family.</text>
</comment>
<gene>
    <name evidence="6" type="primary">azoR</name>
    <name evidence="8" type="ORF">DI555_20400</name>
</gene>
<protein>
    <recommendedName>
        <fullName evidence="6">FMN dependent NADH:quinone oxidoreductase</fullName>
        <ecNumber evidence="6">1.6.5.-</ecNumber>
    </recommendedName>
    <alternativeName>
        <fullName evidence="6">Azo-dye reductase</fullName>
    </alternativeName>
    <alternativeName>
        <fullName evidence="6">FMN-dependent NADH-azo compound oxidoreductase</fullName>
    </alternativeName>
    <alternativeName>
        <fullName evidence="6">FMN-dependent NADH-azoreductase</fullName>
        <ecNumber evidence="6">1.7.1.17</ecNumber>
    </alternativeName>
</protein>
<dbReference type="EC" id="1.7.1.17" evidence="6"/>
<feature type="binding site" evidence="6">
    <location>
        <position position="9"/>
    </location>
    <ligand>
        <name>FMN</name>
        <dbReference type="ChEBI" id="CHEBI:58210"/>
    </ligand>
</feature>
<dbReference type="GO" id="GO:0016655">
    <property type="term" value="F:oxidoreductase activity, acting on NAD(P)H, quinone or similar compound as acceptor"/>
    <property type="evidence" value="ECO:0007669"/>
    <property type="project" value="InterPro"/>
</dbReference>
<dbReference type="Pfam" id="PF02525">
    <property type="entry name" value="Flavodoxin_2"/>
    <property type="match status" value="1"/>
</dbReference>
<evidence type="ECO:0000256" key="1">
    <source>
        <dbReference type="ARBA" id="ARBA00022630"/>
    </source>
</evidence>
<dbReference type="GO" id="GO:0010181">
    <property type="term" value="F:FMN binding"/>
    <property type="evidence" value="ECO:0007669"/>
    <property type="project" value="UniProtKB-UniRule"/>
</dbReference>
<comment type="function">
    <text evidence="6">Also exhibits azoreductase activity. Catalyzes the reductive cleavage of the azo bond in aromatic azo compounds to the corresponding amines.</text>
</comment>
<comment type="subunit">
    <text evidence="6">Homodimer.</text>
</comment>
<keyword evidence="2 6" id="KW-0288">FMN</keyword>
<dbReference type="PANTHER" id="PTHR43741:SF4">
    <property type="entry name" value="FMN-DEPENDENT NADH:QUINONE OXIDOREDUCTASE"/>
    <property type="match status" value="1"/>
</dbReference>
<keyword evidence="4 6" id="KW-0520">NAD</keyword>
<sequence>MKLLHLDSSILGENSVSRAVSAAIVDTLTKADSSLEVSYHDLAAEALPHLTLDVLGNPDGTPELAEFLAADVVVIGAGMYNFTIPSQLKAWFDRVLVAGKTFRYTAEGPQGLAGGKKVYIALSRGGYYGEGQPAAAVEHAESYLRAVLGFVGITDPVFVLAEGIAIGPEVREKALAEALAAAGSLAVPA</sequence>
<comment type="caution">
    <text evidence="8">The sequence shown here is derived from an EMBL/GenBank/DDBJ whole genome shotgun (WGS) entry which is preliminary data.</text>
</comment>
<dbReference type="AlphaFoldDB" id="A0A2W5NEJ4"/>
<comment type="function">
    <text evidence="6">Quinone reductase that provides resistance to thiol-specific stress caused by electrophilic quinones.</text>
</comment>
<dbReference type="InterPro" id="IPR029039">
    <property type="entry name" value="Flavoprotein-like_sf"/>
</dbReference>